<keyword evidence="1" id="KW-0805">Transcription regulation</keyword>
<dbReference type="RefSeq" id="WP_200611620.1">
    <property type="nucleotide sequence ID" value="NZ_JAEHHL010000009.1"/>
</dbReference>
<dbReference type="Pfam" id="PF07729">
    <property type="entry name" value="FCD"/>
    <property type="match status" value="1"/>
</dbReference>
<evidence type="ECO:0000256" key="3">
    <source>
        <dbReference type="ARBA" id="ARBA00023163"/>
    </source>
</evidence>
<dbReference type="PANTHER" id="PTHR43537">
    <property type="entry name" value="TRANSCRIPTIONAL REGULATOR, GNTR FAMILY"/>
    <property type="match status" value="1"/>
</dbReference>
<evidence type="ECO:0000256" key="1">
    <source>
        <dbReference type="ARBA" id="ARBA00023015"/>
    </source>
</evidence>
<evidence type="ECO:0000256" key="2">
    <source>
        <dbReference type="ARBA" id="ARBA00023125"/>
    </source>
</evidence>
<reference evidence="5" key="1">
    <citation type="submission" date="2020-12" db="EMBL/GenBank/DDBJ databases">
        <title>Bacterial taxonomy.</title>
        <authorList>
            <person name="Pan X."/>
        </authorList>
    </citation>
    <scope>NUCLEOTIDE SEQUENCE</scope>
    <source>
        <strain evidence="5">M0105</strain>
    </source>
</reference>
<organism evidence="5 6">
    <name type="scientific">Thermohalobaculum xanthum</name>
    <dbReference type="NCBI Taxonomy" id="2753746"/>
    <lineage>
        <taxon>Bacteria</taxon>
        <taxon>Pseudomonadati</taxon>
        <taxon>Pseudomonadota</taxon>
        <taxon>Alphaproteobacteria</taxon>
        <taxon>Rhodobacterales</taxon>
        <taxon>Paracoccaceae</taxon>
        <taxon>Thermohalobaculum</taxon>
    </lineage>
</organism>
<feature type="domain" description="HTH gntR-type" evidence="4">
    <location>
        <begin position="14"/>
        <end position="84"/>
    </location>
</feature>
<keyword evidence="3" id="KW-0804">Transcription</keyword>
<evidence type="ECO:0000313" key="6">
    <source>
        <dbReference type="Proteomes" id="UP000655420"/>
    </source>
</evidence>
<dbReference type="EMBL" id="JAEHHL010000009">
    <property type="protein sequence ID" value="MBK0400594.1"/>
    <property type="molecule type" value="Genomic_DNA"/>
</dbReference>
<dbReference type="SUPFAM" id="SSF48008">
    <property type="entry name" value="GntR ligand-binding domain-like"/>
    <property type="match status" value="1"/>
</dbReference>
<dbReference type="AlphaFoldDB" id="A0A8J7M8K6"/>
<dbReference type="InterPro" id="IPR036388">
    <property type="entry name" value="WH-like_DNA-bd_sf"/>
</dbReference>
<accession>A0A8J7M8K6</accession>
<dbReference type="SMART" id="SM00895">
    <property type="entry name" value="FCD"/>
    <property type="match status" value="1"/>
</dbReference>
<dbReference type="Proteomes" id="UP000655420">
    <property type="component" value="Unassembled WGS sequence"/>
</dbReference>
<dbReference type="InterPro" id="IPR000485">
    <property type="entry name" value="AsnC-type_HTH_dom"/>
</dbReference>
<protein>
    <submittedName>
        <fullName evidence="5">GntR family transcriptional regulator</fullName>
    </submittedName>
</protein>
<dbReference type="Pfam" id="PF00392">
    <property type="entry name" value="GntR"/>
    <property type="match status" value="1"/>
</dbReference>
<dbReference type="SMART" id="SM00345">
    <property type="entry name" value="HTH_GNTR"/>
    <property type="match status" value="1"/>
</dbReference>
<name>A0A8J7M8K6_9RHOB</name>
<dbReference type="InterPro" id="IPR036390">
    <property type="entry name" value="WH_DNA-bd_sf"/>
</dbReference>
<dbReference type="PROSITE" id="PS50949">
    <property type="entry name" value="HTH_GNTR"/>
    <property type="match status" value="1"/>
</dbReference>
<keyword evidence="6" id="KW-1185">Reference proteome</keyword>
<dbReference type="InterPro" id="IPR008920">
    <property type="entry name" value="TF_FadR/GntR_C"/>
</dbReference>
<dbReference type="CDD" id="cd07377">
    <property type="entry name" value="WHTH_GntR"/>
    <property type="match status" value="1"/>
</dbReference>
<dbReference type="Gene3D" id="1.10.10.10">
    <property type="entry name" value="Winged helix-like DNA-binding domain superfamily/Winged helix DNA-binding domain"/>
    <property type="match status" value="1"/>
</dbReference>
<dbReference type="GO" id="GO:0043565">
    <property type="term" value="F:sequence-specific DNA binding"/>
    <property type="evidence" value="ECO:0007669"/>
    <property type="project" value="InterPro"/>
</dbReference>
<dbReference type="SUPFAM" id="SSF46785">
    <property type="entry name" value="Winged helix' DNA-binding domain"/>
    <property type="match status" value="1"/>
</dbReference>
<proteinExistence type="predicted"/>
<dbReference type="GO" id="GO:0003700">
    <property type="term" value="F:DNA-binding transcription factor activity"/>
    <property type="evidence" value="ECO:0007669"/>
    <property type="project" value="InterPro"/>
</dbReference>
<dbReference type="InterPro" id="IPR011711">
    <property type="entry name" value="GntR_C"/>
</dbReference>
<sequence>MGNQLELKPVNGSFSLKEHIYDVLKTSIMNLDIYDEGTNLRMDERTLAEQLGISRTPIREAIMRLEQEGFVDIQPRRGVFIKRKSLDEILEMIVVWAALESMAARLACQYATAEEISELRRLGTKYTKDRAKAEMSEYSEANIEFHLFVLRLSKTKMIETIAQGLFTHLKAVRRKALRDTSRADRSVVDHMHIIEAIEARDADLAGELVREHTMRLHAYIRRSWRYIVGDAIADQSPTTLTETTQES</sequence>
<dbReference type="PANTHER" id="PTHR43537:SF49">
    <property type="entry name" value="TRANSCRIPTIONAL REGULATORY PROTEIN"/>
    <property type="match status" value="1"/>
</dbReference>
<dbReference type="InterPro" id="IPR000524">
    <property type="entry name" value="Tscrpt_reg_HTH_GntR"/>
</dbReference>
<dbReference type="Gene3D" id="1.20.120.530">
    <property type="entry name" value="GntR ligand-binding domain-like"/>
    <property type="match status" value="1"/>
</dbReference>
<dbReference type="PRINTS" id="PR00033">
    <property type="entry name" value="HTHASNC"/>
</dbReference>
<keyword evidence="2" id="KW-0238">DNA-binding</keyword>
<gene>
    <name evidence="5" type="ORF">H0I76_15455</name>
</gene>
<evidence type="ECO:0000259" key="4">
    <source>
        <dbReference type="PROSITE" id="PS50949"/>
    </source>
</evidence>
<dbReference type="PRINTS" id="PR00035">
    <property type="entry name" value="HTHGNTR"/>
</dbReference>
<evidence type="ECO:0000313" key="5">
    <source>
        <dbReference type="EMBL" id="MBK0400594.1"/>
    </source>
</evidence>
<comment type="caution">
    <text evidence="5">The sequence shown here is derived from an EMBL/GenBank/DDBJ whole genome shotgun (WGS) entry which is preliminary data.</text>
</comment>